<name>A0A542SLV0_9MICO</name>
<dbReference type="Proteomes" id="UP000316181">
    <property type="component" value="Unassembled WGS sequence"/>
</dbReference>
<comment type="caution">
    <text evidence="2">The sequence shown here is derived from an EMBL/GenBank/DDBJ whole genome shotgun (WGS) entry which is preliminary data.</text>
</comment>
<dbReference type="InterPro" id="IPR011990">
    <property type="entry name" value="TPR-like_helical_dom_sf"/>
</dbReference>
<evidence type="ECO:0000256" key="1">
    <source>
        <dbReference type="SAM" id="Phobius"/>
    </source>
</evidence>
<gene>
    <name evidence="2" type="ORF">FB389_0082</name>
</gene>
<dbReference type="OrthoDB" id="4485518at2"/>
<keyword evidence="3" id="KW-1185">Reference proteome</keyword>
<dbReference type="AlphaFoldDB" id="A0A542SLV0"/>
<feature type="transmembrane region" description="Helical" evidence="1">
    <location>
        <begin position="36"/>
        <end position="58"/>
    </location>
</feature>
<keyword evidence="1" id="KW-0472">Membrane</keyword>
<evidence type="ECO:0000313" key="3">
    <source>
        <dbReference type="Proteomes" id="UP000316181"/>
    </source>
</evidence>
<reference evidence="2 3" key="1">
    <citation type="submission" date="2019-06" db="EMBL/GenBank/DDBJ databases">
        <title>Sequencing the genomes of 1000 actinobacteria strains.</title>
        <authorList>
            <person name="Klenk H.-P."/>
        </authorList>
    </citation>
    <scope>NUCLEOTIDE SEQUENCE [LARGE SCALE GENOMIC DNA]</scope>
    <source>
        <strain evidence="2 3">DSM 10596</strain>
    </source>
</reference>
<dbReference type="Gene3D" id="1.25.40.10">
    <property type="entry name" value="Tetratricopeptide repeat domain"/>
    <property type="match status" value="1"/>
</dbReference>
<accession>A0A542SLV0</accession>
<keyword evidence="1" id="KW-0812">Transmembrane</keyword>
<sequence length="159" mass="17396">MRKLKAILPAAFVTALLAIYLWAVQARAMTLIQTGNWAGIGIGVAALALPVIIVVFVVREIVLAIEVQRMADQLAAAGELPTDDLPRSPGGRIDRDAADAAFIAVREQVERDPDNWKCWYHLAFAYEAAGDKTRARQTLRKAAGMWRVARRASGRSGEK</sequence>
<dbReference type="Pfam" id="PF13431">
    <property type="entry name" value="TPR_17"/>
    <property type="match status" value="1"/>
</dbReference>
<organism evidence="2 3">
    <name type="scientific">Rarobacter incanus</name>
    <dbReference type="NCBI Taxonomy" id="153494"/>
    <lineage>
        <taxon>Bacteria</taxon>
        <taxon>Bacillati</taxon>
        <taxon>Actinomycetota</taxon>
        <taxon>Actinomycetes</taxon>
        <taxon>Micrococcales</taxon>
        <taxon>Rarobacteraceae</taxon>
        <taxon>Rarobacter</taxon>
    </lineage>
</organism>
<proteinExistence type="predicted"/>
<dbReference type="RefSeq" id="WP_142110862.1">
    <property type="nucleotide sequence ID" value="NZ_BAAATB010000005.1"/>
</dbReference>
<dbReference type="EMBL" id="VFNV01000001">
    <property type="protein sequence ID" value="TQK75455.1"/>
    <property type="molecule type" value="Genomic_DNA"/>
</dbReference>
<keyword evidence="1" id="KW-1133">Transmembrane helix</keyword>
<evidence type="ECO:0000313" key="2">
    <source>
        <dbReference type="EMBL" id="TQK75455.1"/>
    </source>
</evidence>
<dbReference type="SUPFAM" id="SSF48452">
    <property type="entry name" value="TPR-like"/>
    <property type="match status" value="1"/>
</dbReference>
<protein>
    <submittedName>
        <fullName evidence="2">Tetratricopeptide repeat protein</fullName>
    </submittedName>
</protein>